<dbReference type="RefSeq" id="WP_354010860.1">
    <property type="nucleotide sequence ID" value="NZ_JBEWTA010000001.1"/>
</dbReference>
<feature type="region of interest" description="Disordered" evidence="1">
    <location>
        <begin position="468"/>
        <end position="494"/>
    </location>
</feature>
<evidence type="ECO:0000313" key="2">
    <source>
        <dbReference type="EMBL" id="MET4756524.1"/>
    </source>
</evidence>
<reference evidence="2 3" key="1">
    <citation type="submission" date="2024-06" db="EMBL/GenBank/DDBJ databases">
        <title>Genomic Encyclopedia of Type Strains, Phase V (KMG-V): Genome sequencing to study the core and pangenomes of soil and plant-associated prokaryotes.</title>
        <authorList>
            <person name="Whitman W."/>
        </authorList>
    </citation>
    <scope>NUCLEOTIDE SEQUENCE [LARGE SCALE GENOMIC DNA]</scope>
    <source>
        <strain evidence="2 3">NE40</strain>
    </source>
</reference>
<dbReference type="Proteomes" id="UP001549366">
    <property type="component" value="Unassembled WGS sequence"/>
</dbReference>
<feature type="compositionally biased region" description="Basic and acidic residues" evidence="1">
    <location>
        <begin position="481"/>
        <end position="494"/>
    </location>
</feature>
<protein>
    <submittedName>
        <fullName evidence="2">Lambda family phage portal protein</fullName>
    </submittedName>
</protein>
<dbReference type="Pfam" id="PF05136">
    <property type="entry name" value="Phage_portal_2"/>
    <property type="match status" value="1"/>
</dbReference>
<evidence type="ECO:0000313" key="3">
    <source>
        <dbReference type="Proteomes" id="UP001549366"/>
    </source>
</evidence>
<organism evidence="2 3">
    <name type="scientific">Endozoicomonas lisbonensis</name>
    <dbReference type="NCBI Taxonomy" id="3120522"/>
    <lineage>
        <taxon>Bacteria</taxon>
        <taxon>Pseudomonadati</taxon>
        <taxon>Pseudomonadota</taxon>
        <taxon>Gammaproteobacteria</taxon>
        <taxon>Oceanospirillales</taxon>
        <taxon>Endozoicomonadaceae</taxon>
        <taxon>Endozoicomonas</taxon>
    </lineage>
</organism>
<feature type="region of interest" description="Disordered" evidence="1">
    <location>
        <begin position="33"/>
        <end position="54"/>
    </location>
</feature>
<dbReference type="NCBIfam" id="TIGR01539">
    <property type="entry name" value="portal_lambda"/>
    <property type="match status" value="1"/>
</dbReference>
<comment type="caution">
    <text evidence="2">The sequence shown here is derived from an EMBL/GenBank/DDBJ whole genome shotgun (WGS) entry which is preliminary data.</text>
</comment>
<keyword evidence="3" id="KW-1185">Reference proteome</keyword>
<name>A0ABV2SHG5_9GAMM</name>
<sequence>MNILDRIIAPFAPEKALNRLRARAQLNILAQHEAAQPSRTRKTKRSSGSGDAVALHGKSLREQARWLDENYDLAAGILDEKVKGIIGAKGILIEPAPKNNKGEILTDFAAELSRLHEDWSRSATTCGMARTDAERVVCLSWLRDGDMLGQMVQGRVNVFQFRTSVPLAIELLEADYLPAETTIDSKNNIVGGVERNAWGQPTAFHIYKDHPGNVLGNWNLNTKRVPADRILHLKLTRRSRQARGISLLAPVIQRLGDLRDYEHAEQVAAKVAAALTAYIKKGEPAMYNQNQGDDERSFDLGPLMVFDNLQAGEEVGTVESNRPSALLTPYRDAMLKAACAGTASSYSTVSRTYMGSYSSQRQELVDVTSTNAVFQDQFINNWTIPSWEALVRVSIAAGLVKPPKELDARTLFDAEYLGPVMPWIDPVKESNSWKQNVRNGHATDAEAVRARGRNPAVVRAKRLKEVERNREDGLVTDTDPYYDKPEKATDDAQK</sequence>
<gene>
    <name evidence="2" type="ORF">V5J35_001716</name>
</gene>
<dbReference type="EMBL" id="JBEWTB010000002">
    <property type="protein sequence ID" value="MET4756524.1"/>
    <property type="molecule type" value="Genomic_DNA"/>
</dbReference>
<proteinExistence type="predicted"/>
<evidence type="ECO:0000256" key="1">
    <source>
        <dbReference type="SAM" id="MobiDB-lite"/>
    </source>
</evidence>
<accession>A0ABV2SHG5</accession>
<dbReference type="InterPro" id="IPR006429">
    <property type="entry name" value="Phage_lambda_portal"/>
</dbReference>